<accession>A0A2M4CVD4</accession>
<reference evidence="1" key="1">
    <citation type="submission" date="2018-01" db="EMBL/GenBank/DDBJ databases">
        <title>An insight into the sialome of Amazonian anophelines.</title>
        <authorList>
            <person name="Ribeiro J.M."/>
            <person name="Scarpassa V."/>
            <person name="Calvo E."/>
        </authorList>
    </citation>
    <scope>NUCLEOTIDE SEQUENCE</scope>
</reference>
<name>A0A2M4CVD4_ANODA</name>
<evidence type="ECO:0000313" key="1">
    <source>
        <dbReference type="EMBL" id="MBW69302.1"/>
    </source>
</evidence>
<dbReference type="AlphaFoldDB" id="A0A2M4CVD4"/>
<protein>
    <submittedName>
        <fullName evidence="1">Putative agap009911-pa-like protein</fullName>
    </submittedName>
</protein>
<proteinExistence type="predicted"/>
<dbReference type="EMBL" id="GGFL01005124">
    <property type="protein sequence ID" value="MBW69302.1"/>
    <property type="molecule type" value="Transcribed_RNA"/>
</dbReference>
<sequence length="721" mass="80896">MSSCKWISRWKLPADQPSFYPVAVASFQDTRTHRSLLLVAGTEGIVLISAADQNLTSSSGDPFPCAIVYGGQVEALQATESVVLAITQEGQLLALDLSCDQFVPIAGYRYEGKIQHVEQGVSTNQLLVVRQTETVHRVVLDVLESDNTEPDSFRLLQSYDLALELVDSKTRIIVKAITVESANQRFLSDFLSFSEFGHDQCVLLASANNKLYWLQQQDESNVDLNVVRCFASNVLNFEFSATNPCSLVVLLDAGVLMVFRDSFQRESTDPSYCSSSICLQSPPAETFAIDAMHNSLLYSNGFGMFRLWYNNEEDTKDIPPQCEEIAVYGVVAITLMIHQSTALLLTENNQLYLYDLTPWQRNATYDSARLAKLGSSMQRATRRLTRRLTEEVELDGRLEEAIGNEETKFNVLALYRNRRMFGQLATMETSFHSVMPPRPSGALMLSEGLKDDPVALFACVKFSLNEECFELLAKQKRWSISLAYQRRTIVYPVHESFSKEGVFNAIIMLGKSQLNRGLPVFRANISSAVQHGGDGVLLTLTQQIPTGKCYITVDVTAPFVVPEHVFRNLRTAAVEEVIRTNRKGRTEKLPVLAKPRLAYGLFNESSKELALSIIGELVTHSPCTWYALDEPVNIDWPTRDVPIRLSSYHPVALDFVKRFLLKTDETSTEMALQRDKLKACFLELQAAQGEDLIRLLYRRVRNGGDEFVGESTASFEDLDLE</sequence>
<organism evidence="1">
    <name type="scientific">Anopheles darlingi</name>
    <name type="common">Mosquito</name>
    <dbReference type="NCBI Taxonomy" id="43151"/>
    <lineage>
        <taxon>Eukaryota</taxon>
        <taxon>Metazoa</taxon>
        <taxon>Ecdysozoa</taxon>
        <taxon>Arthropoda</taxon>
        <taxon>Hexapoda</taxon>
        <taxon>Insecta</taxon>
        <taxon>Pterygota</taxon>
        <taxon>Neoptera</taxon>
        <taxon>Endopterygota</taxon>
        <taxon>Diptera</taxon>
        <taxon>Nematocera</taxon>
        <taxon>Culicoidea</taxon>
        <taxon>Culicidae</taxon>
        <taxon>Anophelinae</taxon>
        <taxon>Anopheles</taxon>
    </lineage>
</organism>